<accession>A0A3L8S1Y0</accession>
<reference evidence="2 3" key="1">
    <citation type="journal article" date="2018" name="Proc. R. Soc. B">
        <title>A non-coding region near Follistatin controls head colour polymorphism in the Gouldian finch.</title>
        <authorList>
            <person name="Toomey M.B."/>
            <person name="Marques C.I."/>
            <person name="Andrade P."/>
            <person name="Araujo P.M."/>
            <person name="Sabatino S."/>
            <person name="Gazda M.A."/>
            <person name="Afonso S."/>
            <person name="Lopes R.J."/>
            <person name="Corbo J.C."/>
            <person name="Carneiro M."/>
        </authorList>
    </citation>
    <scope>NUCLEOTIDE SEQUENCE [LARGE SCALE GENOMIC DNA]</scope>
    <source>
        <strain evidence="2">Red01</strain>
        <tissue evidence="2">Muscle</tissue>
    </source>
</reference>
<proteinExistence type="predicted"/>
<dbReference type="AlphaFoldDB" id="A0A3L8S1Y0"/>
<feature type="region of interest" description="Disordered" evidence="1">
    <location>
        <begin position="1"/>
        <end position="25"/>
    </location>
</feature>
<evidence type="ECO:0000256" key="1">
    <source>
        <dbReference type="SAM" id="MobiDB-lite"/>
    </source>
</evidence>
<protein>
    <submittedName>
        <fullName evidence="2">Uncharacterized protein</fullName>
    </submittedName>
</protein>
<sequence length="92" mass="10324">MKSYFSTQPLHTSPQSSRIRRSSLTRSLRRSAVLRSICLSAERAEWHSDMPCGRGSQNPTGRHVPGVEGTSMLGFQELLFNTGRCEFNIIVL</sequence>
<organism evidence="2 3">
    <name type="scientific">Chloebia gouldiae</name>
    <name type="common">Gouldian finch</name>
    <name type="synonym">Erythrura gouldiae</name>
    <dbReference type="NCBI Taxonomy" id="44316"/>
    <lineage>
        <taxon>Eukaryota</taxon>
        <taxon>Metazoa</taxon>
        <taxon>Chordata</taxon>
        <taxon>Craniata</taxon>
        <taxon>Vertebrata</taxon>
        <taxon>Euteleostomi</taxon>
        <taxon>Archelosauria</taxon>
        <taxon>Archosauria</taxon>
        <taxon>Dinosauria</taxon>
        <taxon>Saurischia</taxon>
        <taxon>Theropoda</taxon>
        <taxon>Coelurosauria</taxon>
        <taxon>Aves</taxon>
        <taxon>Neognathae</taxon>
        <taxon>Neoaves</taxon>
        <taxon>Telluraves</taxon>
        <taxon>Australaves</taxon>
        <taxon>Passeriformes</taxon>
        <taxon>Passeroidea</taxon>
        <taxon>Passeridae</taxon>
        <taxon>Chloebia</taxon>
    </lineage>
</organism>
<name>A0A3L8S1Y0_CHLGU</name>
<comment type="caution">
    <text evidence="2">The sequence shown here is derived from an EMBL/GenBank/DDBJ whole genome shotgun (WGS) entry which is preliminary data.</text>
</comment>
<evidence type="ECO:0000313" key="2">
    <source>
        <dbReference type="EMBL" id="RLV94458.1"/>
    </source>
</evidence>
<evidence type="ECO:0000313" key="3">
    <source>
        <dbReference type="Proteomes" id="UP000276834"/>
    </source>
</evidence>
<dbReference type="EMBL" id="QUSF01000084">
    <property type="protein sequence ID" value="RLV94458.1"/>
    <property type="molecule type" value="Genomic_DNA"/>
</dbReference>
<gene>
    <name evidence="2" type="ORF">DV515_00013124</name>
</gene>
<dbReference type="Proteomes" id="UP000276834">
    <property type="component" value="Unassembled WGS sequence"/>
</dbReference>
<feature type="compositionally biased region" description="Polar residues" evidence="1">
    <location>
        <begin position="1"/>
        <end position="15"/>
    </location>
</feature>
<keyword evidence="3" id="KW-1185">Reference proteome</keyword>